<reference evidence="1 2" key="2">
    <citation type="submission" date="2017-04" db="EMBL/GenBank/DDBJ databases">
        <title>CpG methylation of centromeres and impact of large insertions on vertebrate speciation.</title>
        <authorList>
            <person name="Ichikawa K."/>
            <person name="Yoshimura J."/>
            <person name="Morishita S."/>
        </authorList>
    </citation>
    <scope>NUCLEOTIDE SEQUENCE</scope>
    <source>
        <strain evidence="1 2">HNI</strain>
    </source>
</reference>
<accession>A0A3P9L1Q0</accession>
<organism evidence="1 2">
    <name type="scientific">Oryzias latipes</name>
    <name type="common">Japanese rice fish</name>
    <name type="synonym">Japanese killifish</name>
    <dbReference type="NCBI Taxonomy" id="8090"/>
    <lineage>
        <taxon>Eukaryota</taxon>
        <taxon>Metazoa</taxon>
        <taxon>Chordata</taxon>
        <taxon>Craniata</taxon>
        <taxon>Vertebrata</taxon>
        <taxon>Euteleostomi</taxon>
        <taxon>Actinopterygii</taxon>
        <taxon>Neopterygii</taxon>
        <taxon>Teleostei</taxon>
        <taxon>Neoteleostei</taxon>
        <taxon>Acanthomorphata</taxon>
        <taxon>Ovalentaria</taxon>
        <taxon>Atherinomorphae</taxon>
        <taxon>Beloniformes</taxon>
        <taxon>Adrianichthyidae</taxon>
        <taxon>Oryziinae</taxon>
        <taxon>Oryzias</taxon>
    </lineage>
</organism>
<dbReference type="Ensembl" id="ENSORLT00020022370.1">
    <property type="protein sequence ID" value="ENSORLP00020014576.1"/>
    <property type="gene ID" value="ENSORLG00020015582.1"/>
</dbReference>
<evidence type="ECO:0000313" key="2">
    <source>
        <dbReference type="Proteomes" id="UP000265180"/>
    </source>
</evidence>
<reference key="1">
    <citation type="journal article" date="2007" name="Nature">
        <title>The medaka draft genome and insights into vertebrate genome evolution.</title>
        <authorList>
            <person name="Kasahara M."/>
            <person name="Naruse K."/>
            <person name="Sasaki S."/>
            <person name="Nakatani Y."/>
            <person name="Qu W."/>
            <person name="Ahsan B."/>
            <person name="Yamada T."/>
            <person name="Nagayasu Y."/>
            <person name="Doi K."/>
            <person name="Kasai Y."/>
            <person name="Jindo T."/>
            <person name="Kobayashi D."/>
            <person name="Shimada A."/>
            <person name="Toyoda A."/>
            <person name="Kuroki Y."/>
            <person name="Fujiyama A."/>
            <person name="Sasaki T."/>
            <person name="Shimizu A."/>
            <person name="Asakawa S."/>
            <person name="Shimizu N."/>
            <person name="Hashimoto S."/>
            <person name="Yang J."/>
            <person name="Lee Y."/>
            <person name="Matsushima K."/>
            <person name="Sugano S."/>
            <person name="Sakaizumi M."/>
            <person name="Narita T."/>
            <person name="Ohishi K."/>
            <person name="Haga S."/>
            <person name="Ohta F."/>
            <person name="Nomoto H."/>
            <person name="Nogata K."/>
            <person name="Morishita T."/>
            <person name="Endo T."/>
            <person name="Shin-I T."/>
            <person name="Takeda H."/>
            <person name="Morishita S."/>
            <person name="Kohara Y."/>
        </authorList>
    </citation>
    <scope>NUCLEOTIDE SEQUENCE [LARGE SCALE GENOMIC DNA]</scope>
    <source>
        <strain>Hd-rR</strain>
    </source>
</reference>
<proteinExistence type="predicted"/>
<dbReference type="Proteomes" id="UP000265180">
    <property type="component" value="Chromosome 21"/>
</dbReference>
<protein>
    <submittedName>
        <fullName evidence="1">Uncharacterized protein</fullName>
    </submittedName>
</protein>
<dbReference type="AlphaFoldDB" id="A0A3P9L1Q0"/>
<evidence type="ECO:0000313" key="1">
    <source>
        <dbReference type="Ensembl" id="ENSORLP00020014576.1"/>
    </source>
</evidence>
<sequence>TYTLLHTHMFLWHFSNDGGHLLRTFFFSNRSVQRFLPSIRDKKKGSKNKPFCQKMLFSTPGMRWLQKYNHSPNQKRLKKKNYLRH</sequence>
<reference evidence="1" key="3">
    <citation type="submission" date="2025-08" db="UniProtKB">
        <authorList>
            <consortium name="Ensembl"/>
        </authorList>
    </citation>
    <scope>IDENTIFICATION</scope>
    <source>
        <strain evidence="1">HNI</strain>
    </source>
</reference>
<reference evidence="1" key="4">
    <citation type="submission" date="2025-09" db="UniProtKB">
        <authorList>
            <consortium name="Ensembl"/>
        </authorList>
    </citation>
    <scope>IDENTIFICATION</scope>
    <source>
        <strain evidence="1">HNI</strain>
    </source>
</reference>
<name>A0A3P9L1Q0_ORYLA</name>